<reference evidence="1" key="1">
    <citation type="submission" date="2020-03" db="EMBL/GenBank/DDBJ databases">
        <title>The deep terrestrial virosphere.</title>
        <authorList>
            <person name="Holmfeldt K."/>
            <person name="Nilsson E."/>
            <person name="Simone D."/>
            <person name="Lopez-Fernandez M."/>
            <person name="Wu X."/>
            <person name="de Brujin I."/>
            <person name="Lundin D."/>
            <person name="Andersson A."/>
            <person name="Bertilsson S."/>
            <person name="Dopson M."/>
        </authorList>
    </citation>
    <scope>NUCLEOTIDE SEQUENCE</scope>
    <source>
        <strain evidence="3">MM415A00845</strain>
        <strain evidence="2">MM415B01226</strain>
        <strain evidence="1">TM448A01341</strain>
    </source>
</reference>
<gene>
    <name evidence="3" type="ORF">MM415A00845_0031</name>
    <name evidence="2" type="ORF">MM415B01226_0033</name>
    <name evidence="1" type="ORF">TM448A01341_0022</name>
</gene>
<dbReference type="EMBL" id="MT142390">
    <property type="protein sequence ID" value="QJA79682.1"/>
    <property type="molecule type" value="Genomic_DNA"/>
</dbReference>
<protein>
    <submittedName>
        <fullName evidence="1">Uncharacterized protein</fullName>
    </submittedName>
</protein>
<evidence type="ECO:0000313" key="1">
    <source>
        <dbReference type="EMBL" id="QJA49403.1"/>
    </source>
</evidence>
<evidence type="ECO:0000313" key="2">
    <source>
        <dbReference type="EMBL" id="QJA59849.1"/>
    </source>
</evidence>
<evidence type="ECO:0000313" key="3">
    <source>
        <dbReference type="EMBL" id="QJA79682.1"/>
    </source>
</evidence>
<proteinExistence type="predicted"/>
<name>A0A6H1ZN95_9ZZZZ</name>
<dbReference type="EMBL" id="MT141386">
    <property type="protein sequence ID" value="QJA59849.1"/>
    <property type="molecule type" value="Genomic_DNA"/>
</dbReference>
<dbReference type="EMBL" id="MT144135">
    <property type="protein sequence ID" value="QJA49403.1"/>
    <property type="molecule type" value="Genomic_DNA"/>
</dbReference>
<sequence length="55" mass="6352">MYRKLLIPGWAGELGDDEVKFIREKLKKSPGLKGRWGIKRVSEKEIRRVALEGVD</sequence>
<accession>A0A6H1ZN95</accession>
<dbReference type="AlphaFoldDB" id="A0A6H1ZN95"/>
<organism evidence="1">
    <name type="scientific">viral metagenome</name>
    <dbReference type="NCBI Taxonomy" id="1070528"/>
    <lineage>
        <taxon>unclassified sequences</taxon>
        <taxon>metagenomes</taxon>
        <taxon>organismal metagenomes</taxon>
    </lineage>
</organism>